<name>A0A9P3LIY6_9APHY</name>
<dbReference type="AlphaFoldDB" id="A0A9P3LIY6"/>
<dbReference type="OrthoDB" id="2802668at2759"/>
<dbReference type="Proteomes" id="UP000703269">
    <property type="component" value="Unassembled WGS sequence"/>
</dbReference>
<evidence type="ECO:0000313" key="2">
    <source>
        <dbReference type="Proteomes" id="UP000703269"/>
    </source>
</evidence>
<proteinExistence type="predicted"/>
<reference evidence="1 2" key="1">
    <citation type="submission" date="2021-08" db="EMBL/GenBank/DDBJ databases">
        <title>Draft Genome Sequence of Phanerochaete sordida strain YK-624.</title>
        <authorList>
            <person name="Mori T."/>
            <person name="Dohra H."/>
            <person name="Suzuki T."/>
            <person name="Kawagishi H."/>
            <person name="Hirai H."/>
        </authorList>
    </citation>
    <scope>NUCLEOTIDE SEQUENCE [LARGE SCALE GENOMIC DNA]</scope>
    <source>
        <strain evidence="1 2">YK-624</strain>
    </source>
</reference>
<protein>
    <submittedName>
        <fullName evidence="1">Uncharacterized protein</fullName>
    </submittedName>
</protein>
<gene>
    <name evidence="1" type="ORF">PsYK624_118530</name>
</gene>
<sequence length="346" mass="39260">MFNLLFRRKTKVARHSTLPPELVLSIVSSTLARFIDDLIRGPSSRSRDPRKELASDPPDGGPVQALLIVSYQVRQATLEILSGALDVPVVKEGIWRLRRKPFTVIASVRKMWATPFRDGEPGRRDIVENLGECTGMSAVLHVYWSMCAIDALDYDWLHPGPGSDGDWYAIDSLGPHVQDIATVKASMARAYLACPPEFKDVVLSQMERCLAGHTTLTLLYMPSRAATEFWSMRRFTPQIPDTQSDLLIRIIKILRQVQLSGEKLLDDWPYATISFQAATRSDLLDSWPGLLESICADTGDWQELHELQKVAGELRERFIGVLQARLRYVTRDGRVLYRTNIVWKRR</sequence>
<evidence type="ECO:0000313" key="1">
    <source>
        <dbReference type="EMBL" id="GJE95667.1"/>
    </source>
</evidence>
<organism evidence="1 2">
    <name type="scientific">Phanerochaete sordida</name>
    <dbReference type="NCBI Taxonomy" id="48140"/>
    <lineage>
        <taxon>Eukaryota</taxon>
        <taxon>Fungi</taxon>
        <taxon>Dikarya</taxon>
        <taxon>Basidiomycota</taxon>
        <taxon>Agaricomycotina</taxon>
        <taxon>Agaricomycetes</taxon>
        <taxon>Polyporales</taxon>
        <taxon>Phanerochaetaceae</taxon>
        <taxon>Phanerochaete</taxon>
    </lineage>
</organism>
<comment type="caution">
    <text evidence="1">The sequence shown here is derived from an EMBL/GenBank/DDBJ whole genome shotgun (WGS) entry which is preliminary data.</text>
</comment>
<accession>A0A9P3LIY6</accession>
<keyword evidence="2" id="KW-1185">Reference proteome</keyword>
<dbReference type="EMBL" id="BPQB01000051">
    <property type="protein sequence ID" value="GJE95667.1"/>
    <property type="molecule type" value="Genomic_DNA"/>
</dbReference>